<feature type="transmembrane region" description="Helical" evidence="7">
    <location>
        <begin position="59"/>
        <end position="84"/>
    </location>
</feature>
<keyword evidence="6 7" id="KW-0472">Membrane</keyword>
<evidence type="ECO:0000313" key="8">
    <source>
        <dbReference type="EMBL" id="MBJ8339640.1"/>
    </source>
</evidence>
<dbReference type="PANTHER" id="PTHR34584">
    <property type="entry name" value="NA(+)/H(+) ANTIPORTER SUBUNIT E1"/>
    <property type="match status" value="1"/>
</dbReference>
<keyword evidence="4 7" id="KW-0812">Transmembrane</keyword>
<dbReference type="Proteomes" id="UP000655868">
    <property type="component" value="Unassembled WGS sequence"/>
</dbReference>
<keyword evidence="9" id="KW-1185">Reference proteome</keyword>
<evidence type="ECO:0000256" key="6">
    <source>
        <dbReference type="ARBA" id="ARBA00023136"/>
    </source>
</evidence>
<name>A0A934NQV9_9NOCA</name>
<feature type="transmembrane region" description="Helical" evidence="7">
    <location>
        <begin position="28"/>
        <end position="47"/>
    </location>
</feature>
<evidence type="ECO:0000256" key="1">
    <source>
        <dbReference type="ARBA" id="ARBA00004651"/>
    </source>
</evidence>
<sequence>MTRTVGVQTSVIVWLAIVYVWLWGDISIGNMLAGLLIGVLITVLLPLPRVGVAGTAQPLRILQLLAVIVYYALESSVQVAWLALRPGPAPITGVLRVRLTIKSDLVLVLCCDALNLIPGTMVLEIDKDRRSVYVHVLDVGSDEAVTKFYRSTRRLERLFILAFEPDADRHPIAEVDR</sequence>
<dbReference type="AlphaFoldDB" id="A0A934NQV9"/>
<evidence type="ECO:0000256" key="7">
    <source>
        <dbReference type="SAM" id="Phobius"/>
    </source>
</evidence>
<evidence type="ECO:0000256" key="5">
    <source>
        <dbReference type="ARBA" id="ARBA00022989"/>
    </source>
</evidence>
<evidence type="ECO:0000256" key="2">
    <source>
        <dbReference type="ARBA" id="ARBA00006228"/>
    </source>
</evidence>
<evidence type="ECO:0000256" key="4">
    <source>
        <dbReference type="ARBA" id="ARBA00022692"/>
    </source>
</evidence>
<reference evidence="8" key="1">
    <citation type="submission" date="2020-12" db="EMBL/GenBank/DDBJ databases">
        <title>Antrihabitans popcorni sp. nov. and Antrihabitans auranticaus sp. nov., isolated from a larva cave.</title>
        <authorList>
            <person name="Lee S.D."/>
            <person name="Kim I.S."/>
        </authorList>
    </citation>
    <scope>NUCLEOTIDE SEQUENCE</scope>
    <source>
        <strain evidence="8">YC3-6</strain>
    </source>
</reference>
<evidence type="ECO:0000313" key="9">
    <source>
        <dbReference type="Proteomes" id="UP000655868"/>
    </source>
</evidence>
<dbReference type="EMBL" id="JAEMNV010000003">
    <property type="protein sequence ID" value="MBJ8339640.1"/>
    <property type="molecule type" value="Genomic_DNA"/>
</dbReference>
<dbReference type="RefSeq" id="WP_199704364.1">
    <property type="nucleotide sequence ID" value="NZ_JAEMNV010000003.1"/>
</dbReference>
<dbReference type="PANTHER" id="PTHR34584:SF1">
    <property type="entry name" value="NA(+)_H(+) ANTIPORTER SUBUNIT E1"/>
    <property type="match status" value="1"/>
</dbReference>
<comment type="similarity">
    <text evidence="2">Belongs to the CPA3 antiporters (TC 2.A.63) subunit E family.</text>
</comment>
<accession>A0A934NQV9</accession>
<dbReference type="Pfam" id="PF01899">
    <property type="entry name" value="MNHE"/>
    <property type="match status" value="1"/>
</dbReference>
<dbReference type="NCBIfam" id="NF006521">
    <property type="entry name" value="PRK08965.1-5"/>
    <property type="match status" value="1"/>
</dbReference>
<comment type="caution">
    <text evidence="8">The sequence shown here is derived from an EMBL/GenBank/DDBJ whole genome shotgun (WGS) entry which is preliminary data.</text>
</comment>
<dbReference type="InterPro" id="IPR002758">
    <property type="entry name" value="Cation_antiport_E"/>
</dbReference>
<organism evidence="8 9">
    <name type="scientific">Antrihabitans stalagmiti</name>
    <dbReference type="NCBI Taxonomy" id="2799499"/>
    <lineage>
        <taxon>Bacteria</taxon>
        <taxon>Bacillati</taxon>
        <taxon>Actinomycetota</taxon>
        <taxon>Actinomycetes</taxon>
        <taxon>Mycobacteriales</taxon>
        <taxon>Nocardiaceae</taxon>
        <taxon>Antrihabitans</taxon>
    </lineage>
</organism>
<keyword evidence="3" id="KW-1003">Cell membrane</keyword>
<dbReference type="GO" id="GO:0005886">
    <property type="term" value="C:plasma membrane"/>
    <property type="evidence" value="ECO:0007669"/>
    <property type="project" value="UniProtKB-SubCell"/>
</dbReference>
<evidence type="ECO:0000256" key="3">
    <source>
        <dbReference type="ARBA" id="ARBA00022475"/>
    </source>
</evidence>
<keyword evidence="5 7" id="KW-1133">Transmembrane helix</keyword>
<feature type="transmembrane region" description="Helical" evidence="7">
    <location>
        <begin position="5"/>
        <end position="22"/>
    </location>
</feature>
<gene>
    <name evidence="8" type="ORF">JGU71_12150</name>
</gene>
<dbReference type="GO" id="GO:0008324">
    <property type="term" value="F:monoatomic cation transmembrane transporter activity"/>
    <property type="evidence" value="ECO:0007669"/>
    <property type="project" value="InterPro"/>
</dbReference>
<comment type="subcellular location">
    <subcellularLocation>
        <location evidence="1">Cell membrane</location>
        <topology evidence="1">Multi-pass membrane protein</topology>
    </subcellularLocation>
</comment>
<protein>
    <submittedName>
        <fullName evidence="8">Na+/H+ antiporter subunit E</fullName>
    </submittedName>
</protein>
<proteinExistence type="inferred from homology"/>